<evidence type="ECO:0000313" key="13">
    <source>
        <dbReference type="Proteomes" id="UP001230051"/>
    </source>
</evidence>
<dbReference type="GO" id="GO:0016020">
    <property type="term" value="C:membrane"/>
    <property type="evidence" value="ECO:0007669"/>
    <property type="project" value="InterPro"/>
</dbReference>
<evidence type="ECO:0000256" key="3">
    <source>
        <dbReference type="ARBA" id="ARBA00004552"/>
    </source>
</evidence>
<keyword evidence="6" id="KW-0770">Synapse</keyword>
<feature type="region of interest" description="Disordered" evidence="11">
    <location>
        <begin position="547"/>
        <end position="622"/>
    </location>
</feature>
<feature type="compositionally biased region" description="Basic and acidic residues" evidence="11">
    <location>
        <begin position="373"/>
        <end position="387"/>
    </location>
</feature>
<keyword evidence="5" id="KW-0963">Cytoplasm</keyword>
<evidence type="ECO:0000256" key="7">
    <source>
        <dbReference type="ARBA" id="ARBA00023054"/>
    </source>
</evidence>
<dbReference type="GO" id="GO:0043197">
    <property type="term" value="C:dendritic spine"/>
    <property type="evidence" value="ECO:0007669"/>
    <property type="project" value="UniProtKB-SubCell"/>
</dbReference>
<keyword evidence="7 10" id="KW-0175">Coiled coil</keyword>
<comment type="similarity">
    <text evidence="4">Belongs to the paralemmin family.</text>
</comment>
<feature type="coiled-coil region" evidence="10">
    <location>
        <begin position="10"/>
        <end position="49"/>
    </location>
</feature>
<evidence type="ECO:0000256" key="10">
    <source>
        <dbReference type="SAM" id="Coils"/>
    </source>
</evidence>
<sequence>MEETELYKQRLQAIAEKRRIQEEQERTRREMEEERLRLQQMKRKSLRDQWLMEGSAAPLDSSVPRSPLWGSQAQQLEERINKLQTEQSRLAEEETHIGKHKGAETLNHAGKDAEKIQVVLLDANEEAQKHSNEKKENCAKTGHSTTAKFTASQITAPVLVAPPKPAVRLRRAPPTEEAAMAIGEGDRTAMFAMQISVEKNLKTGDATVLSTVPLDAHEFEAKGHKVFDDGTKSIFAVGAGAEKELGPEEVDRLLNQTAWKKSEHEVEPPHNDTKDLNMTSHTGAKEITMNHNLEEHSELASEKGVNEEGKVDLEAGAEDAHAVIFNHNPPESLQEDKPKTNGLVNGFEKLEDEIVQHEEEPPVIWENGQTQKSEGDIEETKASKPEDLDSMMENPVSLTFLGFSDAKSEEESKEVIGEIMRAERVIITEEGEEIPIESKEEPHEPPEPSCADLNVEKTAETIPNLCLREQAIEAEVAPNTVGLIGVLDEPAAEASKEVYKEVDFADITLEPATDLLTPETESSLILTAQEQVAETPEKPEIQPLLKEAAAVSKTPPKPSEQEPLLAPTVQPPPVAAARREPPSSAIKGAESAPTPSRDMESRAEALEPSRPKQQACQCCSLM</sequence>
<feature type="coiled-coil region" evidence="10">
    <location>
        <begin position="73"/>
        <end position="133"/>
    </location>
</feature>
<keyword evidence="8" id="KW-0966">Cell projection</keyword>
<evidence type="ECO:0000256" key="8">
    <source>
        <dbReference type="ARBA" id="ARBA00023273"/>
    </source>
</evidence>
<evidence type="ECO:0000256" key="2">
    <source>
        <dbReference type="ARBA" id="ARBA00004496"/>
    </source>
</evidence>
<dbReference type="GO" id="GO:0005737">
    <property type="term" value="C:cytoplasm"/>
    <property type="evidence" value="ECO:0007669"/>
    <property type="project" value="UniProtKB-SubCell"/>
</dbReference>
<gene>
    <name evidence="12" type="primary">palmd</name>
    <name evidence="12" type="ORF">AOXY_G29518</name>
</gene>
<comment type="caution">
    <text evidence="12">The sequence shown here is derived from an EMBL/GenBank/DDBJ whole genome shotgun (WGS) entry which is preliminary data.</text>
</comment>
<dbReference type="EMBL" id="JAGXEW010000039">
    <property type="protein sequence ID" value="KAK1153833.1"/>
    <property type="molecule type" value="Genomic_DNA"/>
</dbReference>
<evidence type="ECO:0000256" key="9">
    <source>
        <dbReference type="ARBA" id="ARBA00040857"/>
    </source>
</evidence>
<comment type="subcellular location">
    <subcellularLocation>
        <location evidence="1">Cell projection</location>
        <location evidence="1">Dendrite</location>
    </subcellularLocation>
    <subcellularLocation>
        <location evidence="3">Cell projection</location>
        <location evidence="3">Dendritic spine</location>
    </subcellularLocation>
    <subcellularLocation>
        <location evidence="2">Cytoplasm</location>
    </subcellularLocation>
</comment>
<dbReference type="PANTHER" id="PTHR46881:SF1">
    <property type="entry name" value="PALMDELPHIN"/>
    <property type="match status" value="1"/>
</dbReference>
<protein>
    <recommendedName>
        <fullName evidence="9">Palmdelphin</fullName>
    </recommendedName>
</protein>
<dbReference type="InterPro" id="IPR004965">
    <property type="entry name" value="Paralemmin"/>
</dbReference>
<accession>A0AAD8CLP8</accession>
<name>A0AAD8CLP8_ACIOX</name>
<evidence type="ECO:0000256" key="1">
    <source>
        <dbReference type="ARBA" id="ARBA00004279"/>
    </source>
</evidence>
<dbReference type="Proteomes" id="UP001230051">
    <property type="component" value="Unassembled WGS sequence"/>
</dbReference>
<proteinExistence type="inferred from homology"/>
<dbReference type="PANTHER" id="PTHR46881">
    <property type="entry name" value="PALMDELPHIN"/>
    <property type="match status" value="1"/>
</dbReference>
<evidence type="ECO:0000256" key="4">
    <source>
        <dbReference type="ARBA" id="ARBA00005756"/>
    </source>
</evidence>
<organism evidence="12 13">
    <name type="scientific">Acipenser oxyrinchus oxyrinchus</name>
    <dbReference type="NCBI Taxonomy" id="40147"/>
    <lineage>
        <taxon>Eukaryota</taxon>
        <taxon>Metazoa</taxon>
        <taxon>Chordata</taxon>
        <taxon>Craniata</taxon>
        <taxon>Vertebrata</taxon>
        <taxon>Euteleostomi</taxon>
        <taxon>Actinopterygii</taxon>
        <taxon>Chondrostei</taxon>
        <taxon>Acipenseriformes</taxon>
        <taxon>Acipenseridae</taxon>
        <taxon>Acipenser</taxon>
    </lineage>
</organism>
<dbReference type="Pfam" id="PF03285">
    <property type="entry name" value="Paralemmin"/>
    <property type="match status" value="1"/>
</dbReference>
<feature type="compositionally biased region" description="Basic and acidic residues" evidence="11">
    <location>
        <begin position="597"/>
        <end position="610"/>
    </location>
</feature>
<feature type="region of interest" description="Disordered" evidence="11">
    <location>
        <begin position="368"/>
        <end position="390"/>
    </location>
</feature>
<evidence type="ECO:0000256" key="6">
    <source>
        <dbReference type="ARBA" id="ARBA00023018"/>
    </source>
</evidence>
<evidence type="ECO:0000313" key="12">
    <source>
        <dbReference type="EMBL" id="KAK1153833.1"/>
    </source>
</evidence>
<keyword evidence="13" id="KW-1185">Reference proteome</keyword>
<dbReference type="GO" id="GO:0008360">
    <property type="term" value="P:regulation of cell shape"/>
    <property type="evidence" value="ECO:0007669"/>
    <property type="project" value="InterPro"/>
</dbReference>
<evidence type="ECO:0000256" key="11">
    <source>
        <dbReference type="SAM" id="MobiDB-lite"/>
    </source>
</evidence>
<reference evidence="12" key="1">
    <citation type="submission" date="2022-02" db="EMBL/GenBank/DDBJ databases">
        <title>Atlantic sturgeon de novo genome assembly.</title>
        <authorList>
            <person name="Stock M."/>
            <person name="Klopp C."/>
            <person name="Guiguen Y."/>
            <person name="Cabau C."/>
            <person name="Parinello H."/>
            <person name="Santidrian Yebra-Pimentel E."/>
            <person name="Kuhl H."/>
            <person name="Dirks R.P."/>
            <person name="Guessner J."/>
            <person name="Wuertz S."/>
            <person name="Du K."/>
            <person name="Schartl M."/>
        </authorList>
    </citation>
    <scope>NUCLEOTIDE SEQUENCE</scope>
    <source>
        <strain evidence="12">STURGEONOMICS-FGT-2020</strain>
        <tissue evidence="12">Whole blood</tissue>
    </source>
</reference>
<dbReference type="AlphaFoldDB" id="A0AAD8CLP8"/>
<evidence type="ECO:0000256" key="5">
    <source>
        <dbReference type="ARBA" id="ARBA00022490"/>
    </source>
</evidence>